<keyword evidence="3" id="KW-0963">Cytoplasm</keyword>
<dbReference type="GO" id="GO:0005737">
    <property type="term" value="C:cytoplasm"/>
    <property type="evidence" value="ECO:0007669"/>
    <property type="project" value="UniProtKB-SubCell"/>
</dbReference>
<name>G9WLD0_9FIRM</name>
<dbReference type="Proteomes" id="UP000018461">
    <property type="component" value="Unassembled WGS sequence"/>
</dbReference>
<dbReference type="InterPro" id="IPR003768">
    <property type="entry name" value="ScpA"/>
</dbReference>
<dbReference type="AlphaFoldDB" id="G9WLD0"/>
<dbReference type="EMBL" id="AFZC02000003">
    <property type="protein sequence ID" value="EHL12585.1"/>
    <property type="molecule type" value="Genomic_DNA"/>
</dbReference>
<organism evidence="4 5">
    <name type="scientific">Oribacterium parvum ACB1</name>
    <dbReference type="NCBI Taxonomy" id="796943"/>
    <lineage>
        <taxon>Bacteria</taxon>
        <taxon>Bacillati</taxon>
        <taxon>Bacillota</taxon>
        <taxon>Clostridia</taxon>
        <taxon>Lachnospirales</taxon>
        <taxon>Lachnospiraceae</taxon>
        <taxon>Oribacterium</taxon>
    </lineage>
</organism>
<comment type="caution">
    <text evidence="4">The sequence shown here is derived from an EMBL/GenBank/DDBJ whole genome shotgun (WGS) entry which is preliminary data.</text>
</comment>
<keyword evidence="3" id="KW-0131">Cell cycle</keyword>
<evidence type="ECO:0000256" key="1">
    <source>
        <dbReference type="ARBA" id="ARBA00022829"/>
    </source>
</evidence>
<keyword evidence="1 3" id="KW-0159">Chromosome partition</keyword>
<gene>
    <name evidence="3" type="primary">scpA</name>
    <name evidence="4" type="ORF">HMPREF9625_00139</name>
</gene>
<accession>G9WLD0</accession>
<evidence type="ECO:0000313" key="5">
    <source>
        <dbReference type="Proteomes" id="UP000018461"/>
    </source>
</evidence>
<dbReference type="HAMAP" id="MF_01805">
    <property type="entry name" value="ScpA"/>
    <property type="match status" value="1"/>
</dbReference>
<sequence>MLEEKAKSISYKLDAFEGPLDLLLHLIEKNKIDIYDIPIVQITEQYLEYINQLEEEDLEIVSDFLIMAVTLLEMKAKMLLPKNEEDEEEPDIREELVQRLLEYKKYKRISKLLEKKEEFAPLCIRKEASIPEEVERYSPPLDVEYLLKGIDLLRLRETMKEVLRRREDRKDKLRSNFGRIKREKISLEGKIKDVLAYAKKHGRFSFRQMLKNTKGRTETVVSFLAILELMKMGKISLTQERAFSDLDIEVREGEDPDNLDLAEIEDFD</sequence>
<dbReference type="Gene3D" id="6.10.250.2410">
    <property type="match status" value="1"/>
</dbReference>
<dbReference type="RefSeq" id="WP_009534013.1">
    <property type="nucleotide sequence ID" value="NZ_KE148312.1"/>
</dbReference>
<dbReference type="GO" id="GO:0051301">
    <property type="term" value="P:cell division"/>
    <property type="evidence" value="ECO:0007669"/>
    <property type="project" value="UniProtKB-KW"/>
</dbReference>
<dbReference type="STRING" id="796943.HMPREF9625_00139"/>
<dbReference type="PANTHER" id="PTHR33969">
    <property type="entry name" value="SEGREGATION AND CONDENSATION PROTEIN A"/>
    <property type="match status" value="1"/>
</dbReference>
<dbReference type="GO" id="GO:0007059">
    <property type="term" value="P:chromosome segregation"/>
    <property type="evidence" value="ECO:0007669"/>
    <property type="project" value="UniProtKB-UniRule"/>
</dbReference>
<proteinExistence type="inferred from homology"/>
<dbReference type="GO" id="GO:0006260">
    <property type="term" value="P:DNA replication"/>
    <property type="evidence" value="ECO:0007669"/>
    <property type="project" value="UniProtKB-UniRule"/>
</dbReference>
<reference evidence="4" key="2">
    <citation type="submission" date="2013-03" db="EMBL/GenBank/DDBJ databases">
        <title>The Genome Sequence of Oribacterium sp. ACB1.</title>
        <authorList>
            <consortium name="The Broad Institute Genomics Platform"/>
            <consortium name="The Broad Institute Genome Sequencing Center for Infectious Disease"/>
            <person name="Earl A."/>
            <person name="Ward D."/>
            <person name="Feldgarden M."/>
            <person name="Gevers D."/>
            <person name="Sizova M."/>
            <person name="Hazen A."/>
            <person name="Epstein S."/>
            <person name="Walker B."/>
            <person name="Young S."/>
            <person name="Zeng Q."/>
            <person name="Gargeya S."/>
            <person name="Fitzgerald M."/>
            <person name="Haas B."/>
            <person name="Abouelleil A."/>
            <person name="Allen A.W."/>
            <person name="Alvarado L."/>
            <person name="Arachchi H.M."/>
            <person name="Berlin A.M."/>
            <person name="Chapman S.B."/>
            <person name="Gainer-Dewar J."/>
            <person name="Goldberg J."/>
            <person name="Griggs A."/>
            <person name="Gujja S."/>
            <person name="Hansen M."/>
            <person name="Howarth C."/>
            <person name="Imamovic A."/>
            <person name="Ireland A."/>
            <person name="Larimer J."/>
            <person name="McCowan C."/>
            <person name="Murphy C."/>
            <person name="Pearson M."/>
            <person name="Poon T.W."/>
            <person name="Priest M."/>
            <person name="Roberts A."/>
            <person name="Saif S."/>
            <person name="Shea T."/>
            <person name="Sisk P."/>
            <person name="Sykes S."/>
            <person name="Wortman J."/>
            <person name="Nusbaum C."/>
            <person name="Birren B."/>
        </authorList>
    </citation>
    <scope>NUCLEOTIDE SEQUENCE [LARGE SCALE GENOMIC DNA]</scope>
    <source>
        <strain evidence="4">ACB1</strain>
    </source>
</reference>
<reference evidence="4" key="1">
    <citation type="submission" date="2011-08" db="EMBL/GenBank/DDBJ databases">
        <authorList>
            <consortium name="The Broad Institute Genome Sequencing Platform"/>
            <person name="Earl A."/>
            <person name="Ward D."/>
            <person name="Feldgarden M."/>
            <person name="Gevers D."/>
            <person name="Sizova M."/>
            <person name="Hazen A."/>
            <person name="Epstein S."/>
            <person name="Young S.K."/>
            <person name="Zeng Q."/>
            <person name="Gargeya S."/>
            <person name="Fitzgerald M."/>
            <person name="Haas B."/>
            <person name="Abouelleil A."/>
            <person name="Alvarado L."/>
            <person name="Arachchi H.M."/>
            <person name="Berlin A."/>
            <person name="Brown A."/>
            <person name="Chapman S.B."/>
            <person name="Chen Z."/>
            <person name="Dunbar C."/>
            <person name="Freedman E."/>
            <person name="Gearin G."/>
            <person name="Gellesch M."/>
            <person name="Goldberg J."/>
            <person name="Griggs A."/>
            <person name="Gujja S."/>
            <person name="Heiman D."/>
            <person name="Howarth C."/>
            <person name="Larson L."/>
            <person name="Lui A."/>
            <person name="MacDonald P.J.P."/>
            <person name="Montmayeur A."/>
            <person name="Murphy C."/>
            <person name="Neiman D."/>
            <person name="Pearson M."/>
            <person name="Priest M."/>
            <person name="Roberts A."/>
            <person name="Saif S."/>
            <person name="Shea T."/>
            <person name="Shenoy N."/>
            <person name="Sisk P."/>
            <person name="Stolte C."/>
            <person name="Sykes S."/>
            <person name="Wortman J."/>
            <person name="Nusbaum C."/>
            <person name="Birren B."/>
        </authorList>
    </citation>
    <scope>NUCLEOTIDE SEQUENCE</scope>
    <source>
        <strain evidence="4">ACB1</strain>
    </source>
</reference>
<comment type="function">
    <text evidence="3">Participates in chromosomal partition during cell division. May act via the formation of a condensin-like complex containing Smc and ScpB that pull DNA away from mid-cell into both cell halves.</text>
</comment>
<comment type="subcellular location">
    <subcellularLocation>
        <location evidence="3">Cytoplasm</location>
    </subcellularLocation>
    <text evidence="3">Associated with two foci at the outer edges of the nucleoid region in young cells, and at four foci within both cell halves in older cells.</text>
</comment>
<dbReference type="Pfam" id="PF02616">
    <property type="entry name" value="SMC_ScpA"/>
    <property type="match status" value="1"/>
</dbReference>
<evidence type="ECO:0000256" key="3">
    <source>
        <dbReference type="HAMAP-Rule" id="MF_01805"/>
    </source>
</evidence>
<comment type="similarity">
    <text evidence="3">Belongs to the ScpA family.</text>
</comment>
<evidence type="ECO:0000256" key="2">
    <source>
        <dbReference type="ARBA" id="ARBA00044777"/>
    </source>
</evidence>
<dbReference type="Gene3D" id="1.10.10.580">
    <property type="entry name" value="Structural maintenance of chromosome 1. Chain E"/>
    <property type="match status" value="1"/>
</dbReference>
<protein>
    <recommendedName>
        <fullName evidence="2 3">Segregation and condensation protein A</fullName>
    </recommendedName>
</protein>
<evidence type="ECO:0000313" key="4">
    <source>
        <dbReference type="EMBL" id="EHL12585.1"/>
    </source>
</evidence>
<dbReference type="InterPro" id="IPR023093">
    <property type="entry name" value="ScpA-like_C"/>
</dbReference>
<keyword evidence="5" id="KW-1185">Reference proteome</keyword>
<comment type="subunit">
    <text evidence="3">Component of a cohesin-like complex composed of ScpA, ScpB and the Smc homodimer, in which ScpA and ScpB bind to the head domain of Smc. The presence of the three proteins is required for the association of the complex with DNA.</text>
</comment>
<keyword evidence="3" id="KW-0132">Cell division</keyword>
<dbReference type="PANTHER" id="PTHR33969:SF2">
    <property type="entry name" value="SEGREGATION AND CONDENSATION PROTEIN A"/>
    <property type="match status" value="1"/>
</dbReference>
<dbReference type="HOGENOM" id="CLU_038686_3_0_9"/>
<dbReference type="PATRIC" id="fig|796943.3.peg.517"/>